<comment type="caution">
    <text evidence="1">The sequence shown here is derived from an EMBL/GenBank/DDBJ whole genome shotgun (WGS) entry which is preliminary data.</text>
</comment>
<proteinExistence type="predicted"/>
<dbReference type="AlphaFoldDB" id="A0A1X1EMT6"/>
<dbReference type="OrthoDB" id="9799092at2"/>
<protein>
    <submittedName>
        <fullName evidence="1">Uncharacterized protein</fullName>
    </submittedName>
</protein>
<evidence type="ECO:0000313" key="1">
    <source>
        <dbReference type="EMBL" id="ORM90142.1"/>
    </source>
</evidence>
<accession>A0A1X1EMT6</accession>
<keyword evidence="2" id="KW-1185">Reference proteome</keyword>
<dbReference type="STRING" id="55209.HA50_26700"/>
<evidence type="ECO:0000313" key="2">
    <source>
        <dbReference type="Proteomes" id="UP000193749"/>
    </source>
</evidence>
<name>A0A1X1EMT6_PANCY</name>
<dbReference type="Proteomes" id="UP000193749">
    <property type="component" value="Unassembled WGS sequence"/>
</dbReference>
<organism evidence="1 2">
    <name type="scientific">Pantoea cypripedii</name>
    <name type="common">Pectobacterium cypripedii</name>
    <name type="synonym">Erwinia cypripedii</name>
    <dbReference type="NCBI Taxonomy" id="55209"/>
    <lineage>
        <taxon>Bacteria</taxon>
        <taxon>Pseudomonadati</taxon>
        <taxon>Pseudomonadota</taxon>
        <taxon>Gammaproteobacteria</taxon>
        <taxon>Enterobacterales</taxon>
        <taxon>Erwiniaceae</taxon>
        <taxon>Pantoea</taxon>
    </lineage>
</organism>
<dbReference type="EMBL" id="MLJI01000002">
    <property type="protein sequence ID" value="ORM90142.1"/>
    <property type="molecule type" value="Genomic_DNA"/>
</dbReference>
<sequence>MRKIVVVPYDEKWPEMFEAESLLIQILANWMAALLCKNDTHRYSALKANFIECHLQLALIDANDRDRLSSLPESCVHSIGNTQLS</sequence>
<gene>
    <name evidence="1" type="ORF">HA50_26700</name>
</gene>
<reference evidence="1 2" key="1">
    <citation type="journal article" date="2017" name="Antonie Van Leeuwenhoek">
        <title>Phylogenomic resolution of the bacterial genus Pantoea and its relationship with Erwinia and Tatumella.</title>
        <authorList>
            <person name="Palmer M."/>
            <person name="Steenkamp E.T."/>
            <person name="Coetzee M.P."/>
            <person name="Chan W.Y."/>
            <person name="van Zyl E."/>
            <person name="De Maayer P."/>
            <person name="Coutinho T.A."/>
            <person name="Blom J."/>
            <person name="Smits T.H."/>
            <person name="Duffy B."/>
            <person name="Venter S.N."/>
        </authorList>
    </citation>
    <scope>NUCLEOTIDE SEQUENCE [LARGE SCALE GENOMIC DNA]</scope>
    <source>
        <strain evidence="1 2">LMG 2657</strain>
    </source>
</reference>